<keyword evidence="3" id="KW-1185">Reference proteome</keyword>
<feature type="region of interest" description="Disordered" evidence="1">
    <location>
        <begin position="68"/>
        <end position="159"/>
    </location>
</feature>
<sequence>MMENFDELLNANDFLDLPNELLESSSFVKCNTPIKSPDTNFKITNVMSQPTQTSCEIQSTQVTLNSIQDKNTETPKPQALKTLDSNSGSINSRPKRAAALAANSSIFGMKRKKSTNNENDSDKENIDQNDQKTKTKVKRVKTASKKSSPVLQDLSNDTPKTQEISVESIEAKEAEIVEFLNERKLSNANSILTQQIAIVPEQINIKSTLQLNCESDPEYDFNINIEESSNLNSEDLSSKLLYPNTSNPKLSDFVVNPSHIAKNEIFNLNSISNTSLHTPTKIDKTVVYSVTDNLYYDDSNYEKDDLGFTVTRALEPNLEQHKTHLEYQLEIEKEAQNQIDENNNQLDTQNNNQKEQVEDKDTMIYEGIDLLSLDSGKSADELVGFALNVSKVLFSRDELKEGIYALDDGKSRSKNRNPFDVHRTQIVKEALVKKFNYDSKSIESVWKSVRSDLNRKISQIRK</sequence>
<evidence type="ECO:0008006" key="4">
    <source>
        <dbReference type="Google" id="ProtNLM"/>
    </source>
</evidence>
<evidence type="ECO:0000313" key="3">
    <source>
        <dbReference type="Proteomes" id="UP000663879"/>
    </source>
</evidence>
<reference evidence="2" key="1">
    <citation type="submission" date="2021-02" db="EMBL/GenBank/DDBJ databases">
        <authorList>
            <person name="Nowell W R."/>
        </authorList>
    </citation>
    <scope>NUCLEOTIDE SEQUENCE</scope>
    <source>
        <strain evidence="2">Ploen Becks lab</strain>
    </source>
</reference>
<dbReference type="AlphaFoldDB" id="A0A813V0B8"/>
<gene>
    <name evidence="2" type="ORF">OXX778_LOCUS8231</name>
</gene>
<proteinExistence type="predicted"/>
<accession>A0A813V0B8</accession>
<feature type="compositionally biased region" description="Basic residues" evidence="1">
    <location>
        <begin position="134"/>
        <end position="144"/>
    </location>
</feature>
<dbReference type="OrthoDB" id="10203519at2759"/>
<organism evidence="2 3">
    <name type="scientific">Brachionus calyciflorus</name>
    <dbReference type="NCBI Taxonomy" id="104777"/>
    <lineage>
        <taxon>Eukaryota</taxon>
        <taxon>Metazoa</taxon>
        <taxon>Spiralia</taxon>
        <taxon>Gnathifera</taxon>
        <taxon>Rotifera</taxon>
        <taxon>Eurotatoria</taxon>
        <taxon>Monogononta</taxon>
        <taxon>Pseudotrocha</taxon>
        <taxon>Ploima</taxon>
        <taxon>Brachionidae</taxon>
        <taxon>Brachionus</taxon>
    </lineage>
</organism>
<protein>
    <recommendedName>
        <fullName evidence="4">BEN domain-containing protein</fullName>
    </recommendedName>
</protein>
<evidence type="ECO:0000256" key="1">
    <source>
        <dbReference type="SAM" id="MobiDB-lite"/>
    </source>
</evidence>
<feature type="compositionally biased region" description="Polar residues" evidence="1">
    <location>
        <begin position="83"/>
        <end position="92"/>
    </location>
</feature>
<comment type="caution">
    <text evidence="2">The sequence shown here is derived from an EMBL/GenBank/DDBJ whole genome shotgun (WGS) entry which is preliminary data.</text>
</comment>
<evidence type="ECO:0000313" key="2">
    <source>
        <dbReference type="EMBL" id="CAF0836434.1"/>
    </source>
</evidence>
<dbReference type="Proteomes" id="UP000663879">
    <property type="component" value="Unassembled WGS sequence"/>
</dbReference>
<name>A0A813V0B8_9BILA</name>
<dbReference type="EMBL" id="CAJNOC010001117">
    <property type="protein sequence ID" value="CAF0836434.1"/>
    <property type="molecule type" value="Genomic_DNA"/>
</dbReference>
<feature type="compositionally biased region" description="Polar residues" evidence="1">
    <location>
        <begin position="149"/>
        <end position="159"/>
    </location>
</feature>
<feature type="compositionally biased region" description="Basic and acidic residues" evidence="1">
    <location>
        <begin position="120"/>
        <end position="133"/>
    </location>
</feature>